<keyword evidence="2" id="KW-1185">Reference proteome</keyword>
<evidence type="ECO:0000313" key="1">
    <source>
        <dbReference type="EMBL" id="CUS03064.2"/>
    </source>
</evidence>
<name>A0A160T0Q3_9CHLR</name>
<dbReference type="EMBL" id="LN890655">
    <property type="protein sequence ID" value="CUS03064.2"/>
    <property type="molecule type" value="Genomic_DNA"/>
</dbReference>
<dbReference type="AlphaFoldDB" id="A0A160T0Q3"/>
<reference evidence="1" key="1">
    <citation type="submission" date="2016-01" db="EMBL/GenBank/DDBJ databases">
        <authorList>
            <person name="Mcilroy J.S."/>
            <person name="Karst M S."/>
            <person name="Albertsen M."/>
        </authorList>
    </citation>
    <scope>NUCLEOTIDE SEQUENCE</scope>
    <source>
        <strain evidence="1">Cfx-K</strain>
    </source>
</reference>
<proteinExistence type="predicted"/>
<dbReference type="OrthoDB" id="160864at2"/>
<dbReference type="KEGG" id="pbf:CFX0092_A1186"/>
<gene>
    <name evidence="1" type="ORF">CFX0092_A1186</name>
</gene>
<accession>A0A160T0Q3</accession>
<protein>
    <submittedName>
        <fullName evidence="1">Uncharacterized protein</fullName>
    </submittedName>
</protein>
<evidence type="ECO:0000313" key="2">
    <source>
        <dbReference type="Proteomes" id="UP000215027"/>
    </source>
</evidence>
<dbReference type="RefSeq" id="WP_157912928.1">
    <property type="nucleotide sequence ID" value="NZ_LN890655.1"/>
</dbReference>
<dbReference type="Proteomes" id="UP000215027">
    <property type="component" value="Chromosome I"/>
</dbReference>
<organism evidence="1 2">
    <name type="scientific">Candidatus Promineifilum breve</name>
    <dbReference type="NCBI Taxonomy" id="1806508"/>
    <lineage>
        <taxon>Bacteria</taxon>
        <taxon>Bacillati</taxon>
        <taxon>Chloroflexota</taxon>
        <taxon>Ardenticatenia</taxon>
        <taxon>Candidatus Promineifilales</taxon>
        <taxon>Candidatus Promineifilaceae</taxon>
        <taxon>Candidatus Promineifilum</taxon>
    </lineage>
</organism>
<sequence length="149" mass="16865">MPTNTRPTIKSAHLRLLTAETRFYIDYSWWDESHLDLRTYLLTRLSVGGELGAELPADRIDLIDSKTGEVRQVDAFQYLVREHFNRHDNELAIQGALVDAVFSVLLANGNEPMTAAEIAERVHRPADLLIKTFGGSTVYHGIRPLFDDD</sequence>